<feature type="region of interest" description="Disordered" evidence="1">
    <location>
        <begin position="38"/>
        <end position="86"/>
    </location>
</feature>
<keyword evidence="3" id="KW-1185">Reference proteome</keyword>
<evidence type="ECO:0000313" key="3">
    <source>
        <dbReference type="Proteomes" id="UP001500280"/>
    </source>
</evidence>
<evidence type="ECO:0000313" key="2">
    <source>
        <dbReference type="EMBL" id="GAA1719261.1"/>
    </source>
</evidence>
<protein>
    <recommendedName>
        <fullName evidence="4">PE-PGRS family protein</fullName>
    </recommendedName>
</protein>
<organism evidence="2 3">
    <name type="scientific">Kribbella yunnanensis</name>
    <dbReference type="NCBI Taxonomy" id="190194"/>
    <lineage>
        <taxon>Bacteria</taxon>
        <taxon>Bacillati</taxon>
        <taxon>Actinomycetota</taxon>
        <taxon>Actinomycetes</taxon>
        <taxon>Propionibacteriales</taxon>
        <taxon>Kribbellaceae</taxon>
        <taxon>Kribbella</taxon>
    </lineage>
</organism>
<evidence type="ECO:0000256" key="1">
    <source>
        <dbReference type="SAM" id="MobiDB-lite"/>
    </source>
</evidence>
<dbReference type="EMBL" id="BAAANF010000031">
    <property type="protein sequence ID" value="GAA1719261.1"/>
    <property type="molecule type" value="Genomic_DNA"/>
</dbReference>
<accession>A0ABP4V784</accession>
<name>A0ABP4V784_9ACTN</name>
<evidence type="ECO:0008006" key="4">
    <source>
        <dbReference type="Google" id="ProtNLM"/>
    </source>
</evidence>
<gene>
    <name evidence="2" type="ORF">GCM10009745_80300</name>
</gene>
<proteinExistence type="predicted"/>
<comment type="caution">
    <text evidence="2">The sequence shown here is derived from an EMBL/GenBank/DDBJ whole genome shotgun (WGS) entry which is preliminary data.</text>
</comment>
<dbReference type="Proteomes" id="UP001500280">
    <property type="component" value="Unassembled WGS sequence"/>
</dbReference>
<sequence length="458" mass="52085">MLQWVVDGCPDGVYEDGFQHRIVARALERRGLITIKGRGKTWTAKPHPADQAGAAPRQKADKQDVSSNASPPRRAPKPIGAKAPSQLSEAEQLVTQVLAAGGRLPLELKPGDLDRYHRLVASSLHAPNRPRGKRLEVKSVGQWPSGQWEVRLTEHFADLVESIPVPMPDRVAKYHPAVAAFRQDKDWHYVSAEQLPRAARILQALVAEAPKRSVQVEIPPPADSRSQSYAGQRKGRWHLMFRTAIGEFTLRIKEQPGKGGKQVARRYWNEPKVKPAWIEARNTEFVPTGNLELVVDGPGMPYKGTSFRDAKTINLEDRLPEVFRTLEIRRHEHEWREQERKKSEAERQSRWQAAIAKARIEYDHDARRRHFDQAEREWQRINRQRAFLIQAKSVSVTIDPLLRPALEAQLELIRKSLDAADPLNHPELLIPDVPEPQPDDLIPYLGGWSPHGPNHHRP</sequence>
<reference evidence="3" key="1">
    <citation type="journal article" date="2019" name="Int. J. Syst. Evol. Microbiol.">
        <title>The Global Catalogue of Microorganisms (GCM) 10K type strain sequencing project: providing services to taxonomists for standard genome sequencing and annotation.</title>
        <authorList>
            <consortium name="The Broad Institute Genomics Platform"/>
            <consortium name="The Broad Institute Genome Sequencing Center for Infectious Disease"/>
            <person name="Wu L."/>
            <person name="Ma J."/>
        </authorList>
    </citation>
    <scope>NUCLEOTIDE SEQUENCE [LARGE SCALE GENOMIC DNA]</scope>
    <source>
        <strain evidence="3">JCM 14307</strain>
    </source>
</reference>